<evidence type="ECO:0000313" key="1">
    <source>
        <dbReference type="EMBL" id="QCN95903.1"/>
    </source>
</evidence>
<accession>A0A4D8PAR2</accession>
<proteinExistence type="predicted"/>
<reference evidence="1 2" key="1">
    <citation type="submission" date="2018-09" db="EMBL/GenBank/DDBJ databases">
        <title>Whole genome based analysis of evolution and adaptive divergence in Indian and Brazilian strains of Azospirillum brasilense.</title>
        <authorList>
            <person name="Singh C."/>
            <person name="Tripathi A.K."/>
        </authorList>
    </citation>
    <scope>NUCLEOTIDE SEQUENCE [LARGE SCALE GENOMIC DNA]</scope>
    <source>
        <strain evidence="1 2">MTCC4035</strain>
    </source>
</reference>
<dbReference type="KEGG" id="aare:D3093_11885"/>
<sequence length="242" mass="25887">MTILNGTLTWGTGWIAQDRAVYRADGDALHVIGMAQKVHPIPGKHMALGFTGPAFWAQQIAIGVKRIPDFRNVLDAERILPGLLRELAARTPGIGGPTCPGAGVIVMGHVPTHGVLGILFSMEDQFAAVRLRPNAGHTIMPGELAKDGPDYPDFERLWLRAAAGEDMDRFHVALAHQQRHANERGLHRARIAIGGPLDLCRVDANGVTVTQIGNLDESAPPPAPSPVARTLQTMLISPGALV</sequence>
<evidence type="ECO:0000313" key="2">
    <source>
        <dbReference type="Proteomes" id="UP000298595"/>
    </source>
</evidence>
<name>A0A4D8PAR2_9PROT</name>
<dbReference type="RefSeq" id="WP_137115617.1">
    <property type="nucleotide sequence ID" value="NZ_CP032321.1"/>
</dbReference>
<dbReference type="Proteomes" id="UP000298595">
    <property type="component" value="Chromosome"/>
</dbReference>
<dbReference type="AlphaFoldDB" id="A0A4D8PAR2"/>
<organism evidence="1 2">
    <name type="scientific">Azospirillum argentinense</name>
    <dbReference type="NCBI Taxonomy" id="2970906"/>
    <lineage>
        <taxon>Bacteria</taxon>
        <taxon>Pseudomonadati</taxon>
        <taxon>Pseudomonadota</taxon>
        <taxon>Alphaproteobacteria</taxon>
        <taxon>Rhodospirillales</taxon>
        <taxon>Azospirillaceae</taxon>
        <taxon>Azospirillum</taxon>
    </lineage>
</organism>
<dbReference type="EMBL" id="CP032321">
    <property type="protein sequence ID" value="QCN95903.1"/>
    <property type="molecule type" value="Genomic_DNA"/>
</dbReference>
<gene>
    <name evidence="1" type="ORF">D3093_11885</name>
</gene>
<protein>
    <submittedName>
        <fullName evidence="1">Uncharacterized protein</fullName>
    </submittedName>
</protein>